<evidence type="ECO:0000313" key="1">
    <source>
        <dbReference type="EMBL" id="MFC3180475.1"/>
    </source>
</evidence>
<name>A0ABV7IVZ0_9RHOB</name>
<comment type="caution">
    <text evidence="1">The sequence shown here is derived from an EMBL/GenBank/DDBJ whole genome shotgun (WGS) entry which is preliminary data.</text>
</comment>
<gene>
    <name evidence="1" type="ORF">ACFOGH_05705</name>
</gene>
<reference evidence="2" key="1">
    <citation type="journal article" date="2019" name="Int. J. Syst. Evol. Microbiol.">
        <title>The Global Catalogue of Microorganisms (GCM) 10K type strain sequencing project: providing services to taxonomists for standard genome sequencing and annotation.</title>
        <authorList>
            <consortium name="The Broad Institute Genomics Platform"/>
            <consortium name="The Broad Institute Genome Sequencing Center for Infectious Disease"/>
            <person name="Wu L."/>
            <person name="Ma J."/>
        </authorList>
    </citation>
    <scope>NUCLEOTIDE SEQUENCE [LARGE SCALE GENOMIC DNA]</scope>
    <source>
        <strain evidence="2">KCTC 52039</strain>
    </source>
</reference>
<evidence type="ECO:0000313" key="2">
    <source>
        <dbReference type="Proteomes" id="UP001595547"/>
    </source>
</evidence>
<sequence>MSDNAAKIDIVTAAANLERAVQAHAEAKRATDTARRAETAELNFLNEAQKAFDEVVADIRKAAGHRDSAWSNIRQQVIRHDVE</sequence>
<protein>
    <submittedName>
        <fullName evidence="1">Uncharacterized protein</fullName>
    </submittedName>
</protein>
<accession>A0ABV7IVZ0</accession>
<proteinExistence type="predicted"/>
<dbReference type="Proteomes" id="UP001595547">
    <property type="component" value="Unassembled WGS sequence"/>
</dbReference>
<dbReference type="EMBL" id="JBHRTO010000001">
    <property type="protein sequence ID" value="MFC3180475.1"/>
    <property type="molecule type" value="Genomic_DNA"/>
</dbReference>
<organism evidence="1 2">
    <name type="scientific">Cypionkella sinensis</name>
    <dbReference type="NCBI Taxonomy" id="1756043"/>
    <lineage>
        <taxon>Bacteria</taxon>
        <taxon>Pseudomonadati</taxon>
        <taxon>Pseudomonadota</taxon>
        <taxon>Alphaproteobacteria</taxon>
        <taxon>Rhodobacterales</taxon>
        <taxon>Paracoccaceae</taxon>
        <taxon>Cypionkella</taxon>
    </lineage>
</organism>
<dbReference type="RefSeq" id="WP_380072099.1">
    <property type="nucleotide sequence ID" value="NZ_JBHRTO010000001.1"/>
</dbReference>
<keyword evidence="2" id="KW-1185">Reference proteome</keyword>